<dbReference type="GO" id="GO:0006351">
    <property type="term" value="P:DNA-templated transcription"/>
    <property type="evidence" value="ECO:0007669"/>
    <property type="project" value="TreeGrafter"/>
</dbReference>
<sequence>MRASTTMPPLQALRAFEAVGRLLSFRRAGEELLITQSAVSHHIKQLEETLGIRLFVRKAKSIELTPAGAAYLDKTVEAFAIIADATFEMRRQVPRQRVRVSVLPSFAANWLVSRLAGFMLKHPEIEVELDPTLRLADFAADGVDLAIRFGSGQSEGVRAEWLMNEELSPVVSPALFGDGSRFGGPADLLRHTLLESWNPVGWELWLGEVGLDIRRARVLQLTDYNIVLQAALNGQGVAIGRMHMVRDHLAAGRLIQPFPQTVRSEKIAYWLVMPQSRGLSAGAETFASWLQEEAASPHLRVC</sequence>
<gene>
    <name evidence="6" type="ORF">AU381_11045</name>
</gene>
<dbReference type="EMBL" id="LPUX01000055">
    <property type="protein sequence ID" value="OAP40064.1"/>
    <property type="molecule type" value="Genomic_DNA"/>
</dbReference>
<dbReference type="Pfam" id="PF03466">
    <property type="entry name" value="LysR_substrate"/>
    <property type="match status" value="1"/>
</dbReference>
<dbReference type="Gene3D" id="3.40.190.10">
    <property type="entry name" value="Periplasmic binding protein-like II"/>
    <property type="match status" value="2"/>
</dbReference>
<dbReference type="RefSeq" id="WP_064242200.1">
    <property type="nucleotide sequence ID" value="NZ_LPUX01000055.1"/>
</dbReference>
<dbReference type="Gene3D" id="1.10.10.10">
    <property type="entry name" value="Winged helix-like DNA-binding domain superfamily/Winged helix DNA-binding domain"/>
    <property type="match status" value="1"/>
</dbReference>
<name>A0A178XY60_9HYPH</name>
<dbReference type="GO" id="GO:0003700">
    <property type="term" value="F:DNA-binding transcription factor activity"/>
    <property type="evidence" value="ECO:0007669"/>
    <property type="project" value="InterPro"/>
</dbReference>
<dbReference type="SUPFAM" id="SSF53850">
    <property type="entry name" value="Periplasmic binding protein-like II"/>
    <property type="match status" value="1"/>
</dbReference>
<evidence type="ECO:0000313" key="7">
    <source>
        <dbReference type="Proteomes" id="UP000094025"/>
    </source>
</evidence>
<accession>A0A178XY60</accession>
<reference evidence="6 7" key="1">
    <citation type="journal article" date="2016" name="Int. J. Syst. Evol. Microbiol.">
        <title>Ensifer glycinis sp. nov., an novel rhizobial species associated with Glycine spp.</title>
        <authorList>
            <person name="Yan H."/>
            <person name="Yan J."/>
            <person name="Sui X.H."/>
            <person name="Wang E.T."/>
            <person name="Chen W.X."/>
            <person name="Zhang X.X."/>
            <person name="Chen W.F."/>
        </authorList>
    </citation>
    <scope>NUCLEOTIDE SEQUENCE [LARGE SCALE GENOMIC DNA]</scope>
    <source>
        <strain evidence="6 7">CCBAU 23380</strain>
    </source>
</reference>
<evidence type="ECO:0000313" key="6">
    <source>
        <dbReference type="EMBL" id="OAP40064.1"/>
    </source>
</evidence>
<dbReference type="InterPro" id="IPR036390">
    <property type="entry name" value="WH_DNA-bd_sf"/>
</dbReference>
<dbReference type="InterPro" id="IPR058163">
    <property type="entry name" value="LysR-type_TF_proteobact-type"/>
</dbReference>
<evidence type="ECO:0000256" key="2">
    <source>
        <dbReference type="ARBA" id="ARBA00023015"/>
    </source>
</evidence>
<evidence type="ECO:0000259" key="5">
    <source>
        <dbReference type="PROSITE" id="PS50931"/>
    </source>
</evidence>
<keyword evidence="7" id="KW-1185">Reference proteome</keyword>
<organism evidence="6 7">
    <name type="scientific">Sinorhizobium glycinis</name>
    <dbReference type="NCBI Taxonomy" id="1472378"/>
    <lineage>
        <taxon>Bacteria</taxon>
        <taxon>Pseudomonadati</taxon>
        <taxon>Pseudomonadota</taxon>
        <taxon>Alphaproteobacteria</taxon>
        <taxon>Hyphomicrobiales</taxon>
        <taxon>Rhizobiaceae</taxon>
        <taxon>Sinorhizobium/Ensifer group</taxon>
        <taxon>Sinorhizobium</taxon>
    </lineage>
</organism>
<comment type="caution">
    <text evidence="6">The sequence shown here is derived from an EMBL/GenBank/DDBJ whole genome shotgun (WGS) entry which is preliminary data.</text>
</comment>
<dbReference type="Proteomes" id="UP000094025">
    <property type="component" value="Unassembled WGS sequence"/>
</dbReference>
<keyword evidence="2" id="KW-0805">Transcription regulation</keyword>
<dbReference type="OrthoDB" id="9793571at2"/>
<dbReference type="InterPro" id="IPR000847">
    <property type="entry name" value="LysR_HTH_N"/>
</dbReference>
<dbReference type="AlphaFoldDB" id="A0A178XY60"/>
<feature type="domain" description="HTH lysR-type" evidence="5">
    <location>
        <begin position="8"/>
        <end position="65"/>
    </location>
</feature>
<dbReference type="GO" id="GO:0043565">
    <property type="term" value="F:sequence-specific DNA binding"/>
    <property type="evidence" value="ECO:0007669"/>
    <property type="project" value="TreeGrafter"/>
</dbReference>
<keyword evidence="3" id="KW-0238">DNA-binding</keyword>
<dbReference type="PANTHER" id="PTHR30537">
    <property type="entry name" value="HTH-TYPE TRANSCRIPTIONAL REGULATOR"/>
    <property type="match status" value="1"/>
</dbReference>
<dbReference type="InterPro" id="IPR005119">
    <property type="entry name" value="LysR_subst-bd"/>
</dbReference>
<dbReference type="SUPFAM" id="SSF46785">
    <property type="entry name" value="Winged helix' DNA-binding domain"/>
    <property type="match status" value="1"/>
</dbReference>
<proteinExistence type="inferred from homology"/>
<dbReference type="InterPro" id="IPR036388">
    <property type="entry name" value="WH-like_DNA-bd_sf"/>
</dbReference>
<dbReference type="Pfam" id="PF00126">
    <property type="entry name" value="HTH_1"/>
    <property type="match status" value="1"/>
</dbReference>
<dbReference type="NCBIfam" id="NF008352">
    <property type="entry name" value="PRK11139.1"/>
    <property type="match status" value="1"/>
</dbReference>
<dbReference type="FunFam" id="1.10.10.10:FF:000038">
    <property type="entry name" value="Glycine cleavage system transcriptional activator"/>
    <property type="match status" value="1"/>
</dbReference>
<dbReference type="PRINTS" id="PR00039">
    <property type="entry name" value="HTHLYSR"/>
</dbReference>
<dbReference type="STRING" id="1472378.AU381_11045"/>
<evidence type="ECO:0000256" key="3">
    <source>
        <dbReference type="ARBA" id="ARBA00023125"/>
    </source>
</evidence>
<evidence type="ECO:0000256" key="4">
    <source>
        <dbReference type="ARBA" id="ARBA00023163"/>
    </source>
</evidence>
<dbReference type="CDD" id="cd08432">
    <property type="entry name" value="PBP2_GcdR_TrpI_HvrB_AmpR_like"/>
    <property type="match status" value="1"/>
</dbReference>
<dbReference type="PROSITE" id="PS50931">
    <property type="entry name" value="HTH_LYSR"/>
    <property type="match status" value="1"/>
</dbReference>
<evidence type="ECO:0000256" key="1">
    <source>
        <dbReference type="ARBA" id="ARBA00009437"/>
    </source>
</evidence>
<comment type="similarity">
    <text evidence="1">Belongs to the LysR transcriptional regulatory family.</text>
</comment>
<protein>
    <submittedName>
        <fullName evidence="6">LysR family transcriptional regulator</fullName>
    </submittedName>
</protein>
<keyword evidence="4" id="KW-0804">Transcription</keyword>
<dbReference type="PANTHER" id="PTHR30537:SF79">
    <property type="entry name" value="TRANSCRIPTIONAL REGULATOR-RELATED"/>
    <property type="match status" value="1"/>
</dbReference>